<gene>
    <name evidence="4" type="ORF">C8A00DRAFT_19089</name>
</gene>
<accession>A0AAN6VCZ3</accession>
<evidence type="ECO:0000313" key="4">
    <source>
        <dbReference type="EMBL" id="KAK4149193.1"/>
    </source>
</evidence>
<evidence type="ECO:0000313" key="5">
    <source>
        <dbReference type="Proteomes" id="UP001302745"/>
    </source>
</evidence>
<evidence type="ECO:0000259" key="3">
    <source>
        <dbReference type="Pfam" id="PF20237"/>
    </source>
</evidence>
<reference evidence="4" key="2">
    <citation type="submission" date="2023-05" db="EMBL/GenBank/DDBJ databases">
        <authorList>
            <consortium name="Lawrence Berkeley National Laboratory"/>
            <person name="Steindorff A."/>
            <person name="Hensen N."/>
            <person name="Bonometti L."/>
            <person name="Westerberg I."/>
            <person name="Brannstrom I.O."/>
            <person name="Guillou S."/>
            <person name="Cros-Aarteil S."/>
            <person name="Calhoun S."/>
            <person name="Haridas S."/>
            <person name="Kuo A."/>
            <person name="Mondo S."/>
            <person name="Pangilinan J."/>
            <person name="Riley R."/>
            <person name="Labutti K."/>
            <person name="Andreopoulos B."/>
            <person name="Lipzen A."/>
            <person name="Chen C."/>
            <person name="Yanf M."/>
            <person name="Daum C."/>
            <person name="Ng V."/>
            <person name="Clum A."/>
            <person name="Ohm R."/>
            <person name="Martin F."/>
            <person name="Silar P."/>
            <person name="Natvig D."/>
            <person name="Lalanne C."/>
            <person name="Gautier V."/>
            <person name="Ament-Velasquez S.L."/>
            <person name="Kruys A."/>
            <person name="Hutchinson M.I."/>
            <person name="Powell A.J."/>
            <person name="Barry K."/>
            <person name="Miller A.N."/>
            <person name="Grigoriev I.V."/>
            <person name="Debuchy R."/>
            <person name="Gladieux P."/>
            <person name="Thoren M.H."/>
            <person name="Johannesson H."/>
        </authorList>
    </citation>
    <scope>NUCLEOTIDE SEQUENCE</scope>
    <source>
        <strain evidence="4">CBS 538.74</strain>
    </source>
</reference>
<proteinExistence type="predicted"/>
<keyword evidence="5" id="KW-1185">Reference proteome</keyword>
<dbReference type="Pfam" id="PF20237">
    <property type="entry name" value="DUF6594"/>
    <property type="match status" value="1"/>
</dbReference>
<dbReference type="InterPro" id="IPR046529">
    <property type="entry name" value="DUF6594"/>
</dbReference>
<reference evidence="4" key="1">
    <citation type="journal article" date="2023" name="Mol. Phylogenet. Evol.">
        <title>Genome-scale phylogeny and comparative genomics of the fungal order Sordariales.</title>
        <authorList>
            <person name="Hensen N."/>
            <person name="Bonometti L."/>
            <person name="Westerberg I."/>
            <person name="Brannstrom I.O."/>
            <person name="Guillou S."/>
            <person name="Cros-Aarteil S."/>
            <person name="Calhoun S."/>
            <person name="Haridas S."/>
            <person name="Kuo A."/>
            <person name="Mondo S."/>
            <person name="Pangilinan J."/>
            <person name="Riley R."/>
            <person name="LaButti K."/>
            <person name="Andreopoulos B."/>
            <person name="Lipzen A."/>
            <person name="Chen C."/>
            <person name="Yan M."/>
            <person name="Daum C."/>
            <person name="Ng V."/>
            <person name="Clum A."/>
            <person name="Steindorff A."/>
            <person name="Ohm R.A."/>
            <person name="Martin F."/>
            <person name="Silar P."/>
            <person name="Natvig D.O."/>
            <person name="Lalanne C."/>
            <person name="Gautier V."/>
            <person name="Ament-Velasquez S.L."/>
            <person name="Kruys A."/>
            <person name="Hutchinson M.I."/>
            <person name="Powell A.J."/>
            <person name="Barry K."/>
            <person name="Miller A.N."/>
            <person name="Grigoriev I.V."/>
            <person name="Debuchy R."/>
            <person name="Gladieux P."/>
            <person name="Hiltunen Thoren M."/>
            <person name="Johannesson H."/>
        </authorList>
    </citation>
    <scope>NUCLEOTIDE SEQUENCE</scope>
    <source>
        <strain evidence="4">CBS 538.74</strain>
    </source>
</reference>
<keyword evidence="2" id="KW-0812">Transmembrane</keyword>
<feature type="region of interest" description="Disordered" evidence="1">
    <location>
        <begin position="343"/>
        <end position="452"/>
    </location>
</feature>
<feature type="compositionally biased region" description="Pro residues" evidence="1">
    <location>
        <begin position="400"/>
        <end position="410"/>
    </location>
</feature>
<feature type="compositionally biased region" description="Basic and acidic residues" evidence="1">
    <location>
        <begin position="414"/>
        <end position="432"/>
    </location>
</feature>
<name>A0AAN6VCZ3_9PEZI</name>
<organism evidence="4 5">
    <name type="scientific">Chaetomidium leptoderma</name>
    <dbReference type="NCBI Taxonomy" id="669021"/>
    <lineage>
        <taxon>Eukaryota</taxon>
        <taxon>Fungi</taxon>
        <taxon>Dikarya</taxon>
        <taxon>Ascomycota</taxon>
        <taxon>Pezizomycotina</taxon>
        <taxon>Sordariomycetes</taxon>
        <taxon>Sordariomycetidae</taxon>
        <taxon>Sordariales</taxon>
        <taxon>Chaetomiaceae</taxon>
        <taxon>Chaetomidium</taxon>
    </lineage>
</organism>
<feature type="compositionally biased region" description="Polar residues" evidence="1">
    <location>
        <begin position="68"/>
        <end position="97"/>
    </location>
</feature>
<feature type="transmembrane region" description="Helical" evidence="2">
    <location>
        <begin position="483"/>
        <end position="502"/>
    </location>
</feature>
<feature type="transmembrane region" description="Helical" evidence="2">
    <location>
        <begin position="460"/>
        <end position="477"/>
    </location>
</feature>
<feature type="compositionally biased region" description="Low complexity" evidence="1">
    <location>
        <begin position="381"/>
        <end position="394"/>
    </location>
</feature>
<dbReference type="AlphaFoldDB" id="A0AAN6VCZ3"/>
<keyword evidence="2" id="KW-1133">Transmembrane helix</keyword>
<feature type="compositionally biased region" description="Low complexity" evidence="1">
    <location>
        <begin position="51"/>
        <end position="60"/>
    </location>
</feature>
<feature type="compositionally biased region" description="Low complexity" evidence="1">
    <location>
        <begin position="343"/>
        <end position="361"/>
    </location>
</feature>
<comment type="caution">
    <text evidence="4">The sequence shown here is derived from an EMBL/GenBank/DDBJ whole genome shotgun (WGS) entry which is preliminary data.</text>
</comment>
<feature type="transmembrane region" description="Helical" evidence="2">
    <location>
        <begin position="523"/>
        <end position="541"/>
    </location>
</feature>
<protein>
    <recommendedName>
        <fullName evidence="3">DUF6594 domain-containing protein</fullName>
    </recommendedName>
</protein>
<dbReference type="EMBL" id="MU857189">
    <property type="protein sequence ID" value="KAK4149193.1"/>
    <property type="molecule type" value="Genomic_DNA"/>
</dbReference>
<feature type="domain" description="DUF6594" evidence="3">
    <location>
        <begin position="177"/>
        <end position="505"/>
    </location>
</feature>
<evidence type="ECO:0000256" key="2">
    <source>
        <dbReference type="SAM" id="Phobius"/>
    </source>
</evidence>
<dbReference type="PANTHER" id="PTHR34502:SF6">
    <property type="entry name" value="DUF6594 DOMAIN-CONTAINING PROTEIN"/>
    <property type="match status" value="1"/>
</dbReference>
<keyword evidence="2" id="KW-0472">Membrane</keyword>
<feature type="region of interest" description="Disordered" evidence="1">
    <location>
        <begin position="1"/>
        <end position="167"/>
    </location>
</feature>
<evidence type="ECO:0000256" key="1">
    <source>
        <dbReference type="SAM" id="MobiDB-lite"/>
    </source>
</evidence>
<dbReference type="PANTHER" id="PTHR34502">
    <property type="entry name" value="DUF6594 DOMAIN-CONTAINING PROTEIN-RELATED"/>
    <property type="match status" value="1"/>
</dbReference>
<sequence>MPRCESRAVSTSPRELQRPDPLSFLENDSPPVTEDTILQAIAQASGSWSPRSISSFGSVDSSRRSAAETDTTTPDQSDNGDISPPTTAAQSSSQLNENGPVPAGGQTTQRGSRARRPQLHPLLDDDGRGRYGTPEMARGSAKHPHFSPNELQPRLVAPGQGFPKHLPRAEKLPMTGYELLAAKLSTSDPWAARRGSSGTSDGVDGPSIKPIYRKFEALNHRLLLHLQDELSELEEQLHRLDTADTQTRRLQNCILPASRRAEFMAGGELQWRKTDMLGKIGFKLGQYNHTLDAFTKTLNLPSASMGDIEDYRTYLATHNPIAEIETRFLDPADDLAYLAPDSAAPSSRYYSTSRSSHSGGSDELLTPMPNKMAFGNRHSRSSSASHSRSSSLSSVTSAPPGLPRGMPTPSPLSDHQHLGRVSHIERHGVNVREEEDGASTATESNDSSLDKEAVPREQEAILLAFLAVVLPILMFPVTTDFLGRMAIVSVVGLVVSALRRNLAEAESRARLSGGKQEGPSSSNGWVVVAVYGAVMAVVAAIF</sequence>
<dbReference type="Proteomes" id="UP001302745">
    <property type="component" value="Unassembled WGS sequence"/>
</dbReference>